<dbReference type="CDD" id="cd05233">
    <property type="entry name" value="SDR_c"/>
    <property type="match status" value="1"/>
</dbReference>
<dbReference type="EMBL" id="UINC01125417">
    <property type="protein sequence ID" value="SVD03227.1"/>
    <property type="molecule type" value="Genomic_DNA"/>
</dbReference>
<accession>A0A382S1Y5</accession>
<dbReference type="InterPro" id="IPR020904">
    <property type="entry name" value="Sc_DH/Rdtase_CS"/>
</dbReference>
<reference evidence="4" key="1">
    <citation type="submission" date="2018-05" db="EMBL/GenBank/DDBJ databases">
        <authorList>
            <person name="Lanie J.A."/>
            <person name="Ng W.-L."/>
            <person name="Kazmierczak K.M."/>
            <person name="Andrzejewski T.M."/>
            <person name="Davidsen T.M."/>
            <person name="Wayne K.J."/>
            <person name="Tettelin H."/>
            <person name="Glass J.I."/>
            <person name="Rusch D."/>
            <person name="Podicherti R."/>
            <person name="Tsui H.-C.T."/>
            <person name="Winkler M.E."/>
        </authorList>
    </citation>
    <scope>NUCLEOTIDE SEQUENCE</scope>
</reference>
<dbReference type="PRINTS" id="PR00080">
    <property type="entry name" value="SDRFAMILY"/>
</dbReference>
<proteinExistence type="inferred from homology"/>
<dbReference type="PROSITE" id="PS00061">
    <property type="entry name" value="ADH_SHORT"/>
    <property type="match status" value="1"/>
</dbReference>
<feature type="non-terminal residue" evidence="4">
    <location>
        <position position="244"/>
    </location>
</feature>
<evidence type="ECO:0000256" key="2">
    <source>
        <dbReference type="ARBA" id="ARBA00023002"/>
    </source>
</evidence>
<sequence length="244" mass="25611">MVGRLTGRRAVVTGGAGGIGRAIAAAYLREGASVVIADVDAAAAKNTAEELSNIGKIFAISCDVTKSDETRSLAADAIRRLGSVNVLVNNAGLSGRGFITEIPEERIDALLAVNMKGVILCAQAFAQAMYDEGEAVMINMSSQAGKRGWPELSVYGATKAGVLGMNRALAVELAPRVRVNAICPGYISEVGMAWRGWEARGEIEGANATDIGDQFAEENIPLQRLQRADDIANTAVFLASDDAR</sequence>
<dbReference type="SMART" id="SM00822">
    <property type="entry name" value="PKS_KR"/>
    <property type="match status" value="1"/>
</dbReference>
<evidence type="ECO:0000259" key="3">
    <source>
        <dbReference type="SMART" id="SM00822"/>
    </source>
</evidence>
<dbReference type="PANTHER" id="PTHR42760:SF133">
    <property type="entry name" value="3-OXOACYL-[ACYL-CARRIER-PROTEIN] REDUCTASE"/>
    <property type="match status" value="1"/>
</dbReference>
<dbReference type="InterPro" id="IPR002347">
    <property type="entry name" value="SDR_fam"/>
</dbReference>
<dbReference type="FunFam" id="3.40.50.720:FF:000084">
    <property type="entry name" value="Short-chain dehydrogenase reductase"/>
    <property type="match status" value="1"/>
</dbReference>
<comment type="similarity">
    <text evidence="1">Belongs to the short-chain dehydrogenases/reductases (SDR) family.</text>
</comment>
<dbReference type="SUPFAM" id="SSF51735">
    <property type="entry name" value="NAD(P)-binding Rossmann-fold domains"/>
    <property type="match status" value="1"/>
</dbReference>
<organism evidence="4">
    <name type="scientific">marine metagenome</name>
    <dbReference type="NCBI Taxonomy" id="408172"/>
    <lineage>
        <taxon>unclassified sequences</taxon>
        <taxon>metagenomes</taxon>
        <taxon>ecological metagenomes</taxon>
    </lineage>
</organism>
<dbReference type="Pfam" id="PF00106">
    <property type="entry name" value="adh_short"/>
    <property type="match status" value="1"/>
</dbReference>
<protein>
    <recommendedName>
        <fullName evidence="3">Ketoreductase domain-containing protein</fullName>
    </recommendedName>
</protein>
<dbReference type="PANTHER" id="PTHR42760">
    <property type="entry name" value="SHORT-CHAIN DEHYDROGENASES/REDUCTASES FAMILY MEMBER"/>
    <property type="match status" value="1"/>
</dbReference>
<feature type="domain" description="Ketoreductase" evidence="3">
    <location>
        <begin position="8"/>
        <end position="180"/>
    </location>
</feature>
<keyword evidence="2" id="KW-0560">Oxidoreductase</keyword>
<evidence type="ECO:0000313" key="4">
    <source>
        <dbReference type="EMBL" id="SVD03227.1"/>
    </source>
</evidence>
<evidence type="ECO:0000256" key="1">
    <source>
        <dbReference type="ARBA" id="ARBA00006484"/>
    </source>
</evidence>
<dbReference type="Gene3D" id="3.40.50.720">
    <property type="entry name" value="NAD(P)-binding Rossmann-like Domain"/>
    <property type="match status" value="1"/>
</dbReference>
<name>A0A382S1Y5_9ZZZZ</name>
<dbReference type="InterPro" id="IPR036291">
    <property type="entry name" value="NAD(P)-bd_dom_sf"/>
</dbReference>
<dbReference type="PRINTS" id="PR00081">
    <property type="entry name" value="GDHRDH"/>
</dbReference>
<dbReference type="AlphaFoldDB" id="A0A382S1Y5"/>
<gene>
    <name evidence="4" type="ORF">METZ01_LOCUS356081</name>
</gene>
<dbReference type="GO" id="GO:0016616">
    <property type="term" value="F:oxidoreductase activity, acting on the CH-OH group of donors, NAD or NADP as acceptor"/>
    <property type="evidence" value="ECO:0007669"/>
    <property type="project" value="TreeGrafter"/>
</dbReference>
<dbReference type="InterPro" id="IPR057326">
    <property type="entry name" value="KR_dom"/>
</dbReference>